<accession>A0ABV6RS68</accession>
<sequence>MTFFLLLLGGLAVWGIAASILVVARDGYRRQPVRSAQNGWADTVNSVHTGPSNPVASQWLPDRAHVTHRQTRRTGHPAGVMLLRPW</sequence>
<dbReference type="Proteomes" id="UP001589896">
    <property type="component" value="Unassembled WGS sequence"/>
</dbReference>
<keyword evidence="2" id="KW-1185">Reference proteome</keyword>
<reference evidence="1 2" key="1">
    <citation type="submission" date="2024-09" db="EMBL/GenBank/DDBJ databases">
        <authorList>
            <person name="Sun Q."/>
            <person name="Mori K."/>
        </authorList>
    </citation>
    <scope>NUCLEOTIDE SEQUENCE [LARGE SCALE GENOMIC DNA]</scope>
    <source>
        <strain evidence="1 2">KCTC 23076</strain>
    </source>
</reference>
<gene>
    <name evidence="1" type="ORF">ACFFGH_13140</name>
</gene>
<name>A0ABV6RS68_9GAMM</name>
<dbReference type="EMBL" id="JBHLTG010000002">
    <property type="protein sequence ID" value="MFC0678788.1"/>
    <property type="molecule type" value="Genomic_DNA"/>
</dbReference>
<protein>
    <recommendedName>
        <fullName evidence="3">MetS family NSS transporter small subunit</fullName>
    </recommendedName>
</protein>
<evidence type="ECO:0008006" key="3">
    <source>
        <dbReference type="Google" id="ProtNLM"/>
    </source>
</evidence>
<comment type="caution">
    <text evidence="1">The sequence shown here is derived from an EMBL/GenBank/DDBJ whole genome shotgun (WGS) entry which is preliminary data.</text>
</comment>
<organism evidence="1 2">
    <name type="scientific">Lysobacter korlensis</name>
    <dbReference type="NCBI Taxonomy" id="553636"/>
    <lineage>
        <taxon>Bacteria</taxon>
        <taxon>Pseudomonadati</taxon>
        <taxon>Pseudomonadota</taxon>
        <taxon>Gammaproteobacteria</taxon>
        <taxon>Lysobacterales</taxon>
        <taxon>Lysobacteraceae</taxon>
        <taxon>Lysobacter</taxon>
    </lineage>
</organism>
<proteinExistence type="predicted"/>
<evidence type="ECO:0000313" key="2">
    <source>
        <dbReference type="Proteomes" id="UP001589896"/>
    </source>
</evidence>
<evidence type="ECO:0000313" key="1">
    <source>
        <dbReference type="EMBL" id="MFC0678788.1"/>
    </source>
</evidence>
<dbReference type="RefSeq" id="WP_386668939.1">
    <property type="nucleotide sequence ID" value="NZ_JBHLTG010000002.1"/>
</dbReference>